<feature type="binding site" evidence="10">
    <location>
        <begin position="355"/>
        <end position="358"/>
    </location>
    <ligand>
        <name>substrate</name>
    </ligand>
</feature>
<dbReference type="InterPro" id="IPR000941">
    <property type="entry name" value="Enolase"/>
</dbReference>
<evidence type="ECO:0000256" key="6">
    <source>
        <dbReference type="ARBA" id="ARBA00022842"/>
    </source>
</evidence>
<comment type="pathway">
    <text evidence="1">Carbohydrate degradation; glycolysis; pyruvate from D-glyceraldehyde 3-phosphate: step 4/5.</text>
</comment>
<dbReference type="GO" id="GO:0006096">
    <property type="term" value="P:glycolytic process"/>
    <property type="evidence" value="ECO:0007669"/>
    <property type="project" value="UniProtKB-UniPathway"/>
</dbReference>
<dbReference type="InterPro" id="IPR020810">
    <property type="entry name" value="Enolase_C"/>
</dbReference>
<feature type="domain" description="Enolase N-terminal" evidence="13">
    <location>
        <begin position="3"/>
        <end position="122"/>
    </location>
</feature>
<dbReference type="InterPro" id="IPR020811">
    <property type="entry name" value="Enolase_N"/>
</dbReference>
<dbReference type="GO" id="GO:0004634">
    <property type="term" value="F:phosphopyruvate hydratase activity"/>
    <property type="evidence" value="ECO:0007669"/>
    <property type="project" value="UniProtKB-EC"/>
</dbReference>
<evidence type="ECO:0000256" key="7">
    <source>
        <dbReference type="ARBA" id="ARBA00023152"/>
    </source>
</evidence>
<evidence type="ECO:0000256" key="1">
    <source>
        <dbReference type="ARBA" id="ARBA00005031"/>
    </source>
</evidence>
<dbReference type="SMART" id="SM01192">
    <property type="entry name" value="Enolase_C"/>
    <property type="match status" value="1"/>
</dbReference>
<feature type="binding site" evidence="10">
    <location>
        <position position="157"/>
    </location>
    <ligand>
        <name>substrate</name>
    </ligand>
</feature>
<keyword evidence="6 11" id="KW-0460">Magnesium</keyword>
<dbReference type="SUPFAM" id="SSF54826">
    <property type="entry name" value="Enolase N-terminal domain-like"/>
    <property type="match status" value="1"/>
</dbReference>
<dbReference type="PANTHER" id="PTHR11902:SF1">
    <property type="entry name" value="ENOLASE"/>
    <property type="match status" value="1"/>
</dbReference>
<dbReference type="AlphaFoldDB" id="A0A0G1WN50"/>
<comment type="similarity">
    <text evidence="2">Belongs to the enolase family.</text>
</comment>
<evidence type="ECO:0000313" key="14">
    <source>
        <dbReference type="EMBL" id="KKU91778.1"/>
    </source>
</evidence>
<feature type="binding site" evidence="11">
    <location>
        <position position="235"/>
    </location>
    <ligand>
        <name>Mg(2+)</name>
        <dbReference type="ChEBI" id="CHEBI:18420"/>
    </ligand>
</feature>
<keyword evidence="5" id="KW-0964">Secreted</keyword>
<dbReference type="EMBL" id="LCPF01000001">
    <property type="protein sequence ID" value="KKU91778.1"/>
    <property type="molecule type" value="Genomic_DNA"/>
</dbReference>
<evidence type="ECO:0000259" key="12">
    <source>
        <dbReference type="SMART" id="SM01192"/>
    </source>
</evidence>
<evidence type="ECO:0000256" key="4">
    <source>
        <dbReference type="ARBA" id="ARBA00017068"/>
    </source>
</evidence>
<dbReference type="InterPro" id="IPR029017">
    <property type="entry name" value="Enolase-like_N"/>
</dbReference>
<reference evidence="14 15" key="1">
    <citation type="journal article" date="2015" name="Nature">
        <title>rRNA introns, odd ribosomes, and small enigmatic genomes across a large radiation of phyla.</title>
        <authorList>
            <person name="Brown C.T."/>
            <person name="Hug L.A."/>
            <person name="Thomas B.C."/>
            <person name="Sharon I."/>
            <person name="Castelle C.J."/>
            <person name="Singh A."/>
            <person name="Wilkins M.J."/>
            <person name="Williams K.H."/>
            <person name="Banfield J.F."/>
        </authorList>
    </citation>
    <scope>NUCLEOTIDE SEQUENCE [LARGE SCALE GENOMIC DNA]</scope>
</reference>
<keyword evidence="7" id="KW-0324">Glycolysis</keyword>
<dbReference type="Gene3D" id="3.30.390.10">
    <property type="entry name" value="Enolase-like, N-terminal domain"/>
    <property type="match status" value="1"/>
</dbReference>
<dbReference type="InterPro" id="IPR036849">
    <property type="entry name" value="Enolase-like_C_sf"/>
</dbReference>
<evidence type="ECO:0000256" key="11">
    <source>
        <dbReference type="PIRSR" id="PIRSR001400-3"/>
    </source>
</evidence>
<comment type="caution">
    <text evidence="14">The sequence shown here is derived from an EMBL/GenBank/DDBJ whole genome shotgun (WGS) entry which is preliminary data.</text>
</comment>
<evidence type="ECO:0000256" key="5">
    <source>
        <dbReference type="ARBA" id="ARBA00022525"/>
    </source>
</evidence>
<dbReference type="Pfam" id="PF03952">
    <property type="entry name" value="Enolase_N"/>
    <property type="match status" value="1"/>
</dbReference>
<feature type="binding site" evidence="10">
    <location>
        <position position="148"/>
    </location>
    <ligand>
        <name>substrate</name>
    </ligand>
</feature>
<dbReference type="EC" id="4.2.1.11" evidence="3"/>
<protein>
    <recommendedName>
        <fullName evidence="4">Enolase</fullName>
        <ecNumber evidence="3">4.2.1.11</ecNumber>
    </recommendedName>
</protein>
<feature type="active site" description="Proton acceptor" evidence="9">
    <location>
        <position position="328"/>
    </location>
</feature>
<proteinExistence type="inferred from homology"/>
<dbReference type="Proteomes" id="UP000034956">
    <property type="component" value="Unassembled WGS sequence"/>
</dbReference>
<dbReference type="PIRSF" id="PIRSF001400">
    <property type="entry name" value="Enolase"/>
    <property type="match status" value="1"/>
</dbReference>
<name>A0A0G1WN50_9BACT</name>
<evidence type="ECO:0000256" key="10">
    <source>
        <dbReference type="PIRSR" id="PIRSR001400-2"/>
    </source>
</evidence>
<dbReference type="GO" id="GO:0000015">
    <property type="term" value="C:phosphopyruvate hydratase complex"/>
    <property type="evidence" value="ECO:0007669"/>
    <property type="project" value="InterPro"/>
</dbReference>
<dbReference type="SUPFAM" id="SSF51604">
    <property type="entry name" value="Enolase C-terminal domain-like"/>
    <property type="match status" value="1"/>
</dbReference>
<dbReference type="Gene3D" id="3.20.20.120">
    <property type="entry name" value="Enolase-like C-terminal domain"/>
    <property type="match status" value="1"/>
</dbReference>
<evidence type="ECO:0000259" key="13">
    <source>
        <dbReference type="SMART" id="SM01193"/>
    </source>
</evidence>
<organism evidence="14 15">
    <name type="scientific">Candidatus Jorgensenbacteria bacterium GW2011_GWA1_48_11</name>
    <dbReference type="NCBI Taxonomy" id="1618660"/>
    <lineage>
        <taxon>Bacteria</taxon>
        <taxon>Candidatus Joergenseniibacteriota</taxon>
    </lineage>
</organism>
<dbReference type="PATRIC" id="fig|1618660.3.peg.398"/>
<evidence type="ECO:0000256" key="3">
    <source>
        <dbReference type="ARBA" id="ARBA00012058"/>
    </source>
</evidence>
<feature type="binding site" evidence="11">
    <location>
        <position position="303"/>
    </location>
    <ligand>
        <name>Mg(2+)</name>
        <dbReference type="ChEBI" id="CHEBI:18420"/>
    </ligand>
</feature>
<evidence type="ECO:0000256" key="2">
    <source>
        <dbReference type="ARBA" id="ARBA00009604"/>
    </source>
</evidence>
<feature type="binding site" evidence="10">
    <location>
        <position position="303"/>
    </location>
    <ligand>
        <name>substrate</name>
    </ligand>
</feature>
<comment type="cofactor">
    <cofactor evidence="11">
        <name>Mg(2+)</name>
        <dbReference type="ChEBI" id="CHEBI:18420"/>
    </cofactor>
    <text evidence="11">Mg(2+) is required for catalysis and for stabilizing the dimer.</text>
</comment>
<dbReference type="PANTHER" id="PTHR11902">
    <property type="entry name" value="ENOLASE"/>
    <property type="match status" value="1"/>
</dbReference>
<feature type="active site" description="Proton donor" evidence="9">
    <location>
        <position position="200"/>
    </location>
</feature>
<feature type="binding site" evidence="11">
    <location>
        <position position="277"/>
    </location>
    <ligand>
        <name>Mg(2+)</name>
        <dbReference type="ChEBI" id="CHEBI:18420"/>
    </ligand>
</feature>
<feature type="binding site" evidence="10">
    <location>
        <position position="379"/>
    </location>
    <ligand>
        <name>substrate</name>
    </ligand>
</feature>
<dbReference type="UniPathway" id="UPA00109">
    <property type="reaction ID" value="UER00187"/>
</dbReference>
<evidence type="ECO:0000313" key="15">
    <source>
        <dbReference type="Proteomes" id="UP000034956"/>
    </source>
</evidence>
<evidence type="ECO:0000256" key="9">
    <source>
        <dbReference type="PIRSR" id="PIRSR001400-1"/>
    </source>
</evidence>
<feature type="domain" description="Enolase C-terminal TIM barrel" evidence="12">
    <location>
        <begin position="132"/>
        <end position="400"/>
    </location>
</feature>
<gene>
    <name evidence="14" type="ORF">UY23_C0001G0384</name>
</gene>
<dbReference type="PRINTS" id="PR00148">
    <property type="entry name" value="ENOLASE"/>
</dbReference>
<keyword evidence="11" id="KW-0479">Metal-binding</keyword>
<dbReference type="Pfam" id="PF00113">
    <property type="entry name" value="Enolase_C"/>
    <property type="match status" value="1"/>
</dbReference>
<feature type="binding site" evidence="10">
    <location>
        <position position="277"/>
    </location>
    <ligand>
        <name>substrate</name>
    </ligand>
</feature>
<evidence type="ECO:0000256" key="8">
    <source>
        <dbReference type="ARBA" id="ARBA00023239"/>
    </source>
</evidence>
<keyword evidence="8" id="KW-0456">Lyase</keyword>
<accession>A0A0G1WN50</accession>
<dbReference type="GO" id="GO:0000287">
    <property type="term" value="F:magnesium ion binding"/>
    <property type="evidence" value="ECO:0007669"/>
    <property type="project" value="InterPro"/>
</dbReference>
<dbReference type="SMART" id="SM01193">
    <property type="entry name" value="Enolase_N"/>
    <property type="match status" value="1"/>
</dbReference>
<sequence length="400" mass="44129">MNIKDLNIKEIKDSRGNPTIEVGLVSETGDFFNAQVPSGKSVGEREAIVLPFGKAREVLDGLLKKELIGRDFGGVKELDAFLLQLDPTSQKERLGGNLTLGLSLAFARALAGEKKLELWEILRGEFFPGETGKILPRIFSNLINGGVHAENNLDFQEFLAVVEPKDSVEAAVAKLGDFYEKLGEWFKNESGLANTRLGDEGGYAPNFKDNFEPFRILGERIAAENLEGEFSLGMDAAASELWSEGKYRFENQRLSADELKQVYLNYFRRAPFLFSLEDPFDEDDGQSFGNLLAQAPGKLIIGDDLTTTRPEMIQSCASHKFVNGVIIKANQIGTLKETCEAVKAAKESKVDVIVSHRSGETADNFLIHIARAGNAQGVKIGSPYGDRLSKFKELVRVFSR</sequence>